<accession>A0A1Y4LVT4</accession>
<evidence type="ECO:0000256" key="7">
    <source>
        <dbReference type="ARBA" id="ARBA00023136"/>
    </source>
</evidence>
<organism evidence="9 10">
    <name type="scientific">Faecalitalea cylindroides</name>
    <dbReference type="NCBI Taxonomy" id="39483"/>
    <lineage>
        <taxon>Bacteria</taxon>
        <taxon>Bacillati</taxon>
        <taxon>Bacillota</taxon>
        <taxon>Erysipelotrichia</taxon>
        <taxon>Erysipelotrichales</taxon>
        <taxon>Erysipelotrichaceae</taxon>
        <taxon>Faecalitalea</taxon>
    </lineage>
</organism>
<dbReference type="Pfam" id="PF04647">
    <property type="entry name" value="AgrB"/>
    <property type="match status" value="1"/>
</dbReference>
<keyword evidence="6 8" id="KW-1133">Transmembrane helix</keyword>
<keyword evidence="10" id="KW-1185">Reference proteome</keyword>
<feature type="transmembrane region" description="Helical" evidence="8">
    <location>
        <begin position="54"/>
        <end position="70"/>
    </location>
</feature>
<evidence type="ECO:0008006" key="11">
    <source>
        <dbReference type="Google" id="ProtNLM"/>
    </source>
</evidence>
<evidence type="ECO:0000256" key="6">
    <source>
        <dbReference type="ARBA" id="ARBA00022989"/>
    </source>
</evidence>
<evidence type="ECO:0000313" key="10">
    <source>
        <dbReference type="Proteomes" id="UP000195447"/>
    </source>
</evidence>
<feature type="transmembrane region" description="Helical" evidence="8">
    <location>
        <begin position="23"/>
        <end position="48"/>
    </location>
</feature>
<dbReference type="GO" id="GO:0008233">
    <property type="term" value="F:peptidase activity"/>
    <property type="evidence" value="ECO:0007669"/>
    <property type="project" value="UniProtKB-KW"/>
</dbReference>
<dbReference type="GO" id="GO:0016020">
    <property type="term" value="C:membrane"/>
    <property type="evidence" value="ECO:0007669"/>
    <property type="project" value="InterPro"/>
</dbReference>
<keyword evidence="2" id="KW-0673">Quorum sensing</keyword>
<dbReference type="Proteomes" id="UP000195447">
    <property type="component" value="Unassembled WGS sequence"/>
</dbReference>
<reference evidence="10" key="1">
    <citation type="submission" date="2017-04" db="EMBL/GenBank/DDBJ databases">
        <title>Function of individual gut microbiota members based on whole genome sequencing of pure cultures obtained from chicken caecum.</title>
        <authorList>
            <person name="Medvecky M."/>
            <person name="Cejkova D."/>
            <person name="Polansky O."/>
            <person name="Karasova D."/>
            <person name="Kubasova T."/>
            <person name="Cizek A."/>
            <person name="Rychlik I."/>
        </authorList>
    </citation>
    <scope>NUCLEOTIDE SEQUENCE [LARGE SCALE GENOMIC DNA]</scope>
    <source>
        <strain evidence="10">An178</strain>
    </source>
</reference>
<keyword evidence="5" id="KW-0378">Hydrolase</keyword>
<dbReference type="EMBL" id="NFKM01000011">
    <property type="protein sequence ID" value="OUP60020.1"/>
    <property type="molecule type" value="Genomic_DNA"/>
</dbReference>
<keyword evidence="7 8" id="KW-0472">Membrane</keyword>
<sequence length="186" mass="21958">MNKIYKEIYLYLKRNHINLEEDIYYYGVEILTTYLLWFLFTFFILLYFDFVIEALFYIIPFIILRSYVGGLHLNSKIGCFIVTILTSCILPFVAQLFPVTVSLIIIIHIVCTMLISKVKVMDHEHKVLSNVEKQYLSKKGIYFVLFLFTLTILLFGLGDSIFVKEIQFVSITYIFEFIIYIFKSGN</sequence>
<dbReference type="AlphaFoldDB" id="A0A1Y4LVT4"/>
<evidence type="ECO:0000256" key="5">
    <source>
        <dbReference type="ARBA" id="ARBA00022801"/>
    </source>
</evidence>
<proteinExistence type="predicted"/>
<dbReference type="GO" id="GO:0006508">
    <property type="term" value="P:proteolysis"/>
    <property type="evidence" value="ECO:0007669"/>
    <property type="project" value="UniProtKB-KW"/>
</dbReference>
<keyword evidence="4 8" id="KW-0812">Transmembrane</keyword>
<evidence type="ECO:0000256" key="1">
    <source>
        <dbReference type="ARBA" id="ARBA00022475"/>
    </source>
</evidence>
<comment type="caution">
    <text evidence="9">The sequence shown here is derived from an EMBL/GenBank/DDBJ whole genome shotgun (WGS) entry which is preliminary data.</text>
</comment>
<evidence type="ECO:0000256" key="8">
    <source>
        <dbReference type="SAM" id="Phobius"/>
    </source>
</evidence>
<dbReference type="SMART" id="SM00793">
    <property type="entry name" value="AgrB"/>
    <property type="match status" value="1"/>
</dbReference>
<dbReference type="GO" id="GO:0009372">
    <property type="term" value="P:quorum sensing"/>
    <property type="evidence" value="ECO:0007669"/>
    <property type="project" value="UniProtKB-KW"/>
</dbReference>
<evidence type="ECO:0000313" key="9">
    <source>
        <dbReference type="EMBL" id="OUP60020.1"/>
    </source>
</evidence>
<feature type="transmembrane region" description="Helical" evidence="8">
    <location>
        <begin position="100"/>
        <end position="120"/>
    </location>
</feature>
<dbReference type="RefSeq" id="WP_087158690.1">
    <property type="nucleotide sequence ID" value="NZ_JACJKM010000025.1"/>
</dbReference>
<dbReference type="InterPro" id="IPR006741">
    <property type="entry name" value="AgrB"/>
</dbReference>
<keyword evidence="1" id="KW-1003">Cell membrane</keyword>
<feature type="transmembrane region" description="Helical" evidence="8">
    <location>
        <begin position="141"/>
        <end position="160"/>
    </location>
</feature>
<evidence type="ECO:0000256" key="2">
    <source>
        <dbReference type="ARBA" id="ARBA00022654"/>
    </source>
</evidence>
<evidence type="ECO:0000256" key="3">
    <source>
        <dbReference type="ARBA" id="ARBA00022670"/>
    </source>
</evidence>
<name>A0A1Y4LVT4_9FIRM</name>
<evidence type="ECO:0000256" key="4">
    <source>
        <dbReference type="ARBA" id="ARBA00022692"/>
    </source>
</evidence>
<keyword evidence="3" id="KW-0645">Protease</keyword>
<gene>
    <name evidence="9" type="ORF">B5F14_06270</name>
</gene>
<protein>
    <recommendedName>
        <fullName evidence="11">Accessory regulator AgrB</fullName>
    </recommendedName>
</protein>
<feature type="transmembrane region" description="Helical" evidence="8">
    <location>
        <begin position="77"/>
        <end position="94"/>
    </location>
</feature>